<organism evidence="1 2">
    <name type="scientific">Empedobacter tilapiae</name>
    <dbReference type="NCBI Taxonomy" id="2491114"/>
    <lineage>
        <taxon>Bacteria</taxon>
        <taxon>Pseudomonadati</taxon>
        <taxon>Bacteroidota</taxon>
        <taxon>Flavobacteriia</taxon>
        <taxon>Flavobacteriales</taxon>
        <taxon>Weeksellaceae</taxon>
        <taxon>Empedobacter</taxon>
    </lineage>
</organism>
<protein>
    <recommendedName>
        <fullName evidence="3">DUF190 domain-containing protein</fullName>
    </recommendedName>
</protein>
<proteinExistence type="predicted"/>
<dbReference type="AlphaFoldDB" id="A0A4Z1BJ29"/>
<accession>A0A4Z1BJ29</accession>
<dbReference type="RefSeq" id="WP_135834259.1">
    <property type="nucleotide sequence ID" value="NZ_SRPE01000002.1"/>
</dbReference>
<evidence type="ECO:0008006" key="3">
    <source>
        <dbReference type="Google" id="ProtNLM"/>
    </source>
</evidence>
<name>A0A4Z1BJ29_9FLAO</name>
<evidence type="ECO:0000313" key="2">
    <source>
        <dbReference type="Proteomes" id="UP000297998"/>
    </source>
</evidence>
<dbReference type="InterPro" id="IPR015867">
    <property type="entry name" value="N-reg_PII/ATP_PRibTrfase_C"/>
</dbReference>
<dbReference type="Gene3D" id="3.30.70.120">
    <property type="match status" value="1"/>
</dbReference>
<reference evidence="1 2" key="1">
    <citation type="submission" date="2019-03" db="EMBL/GenBank/DDBJ databases">
        <title>Empedobacter tilapiae sp. nov., isolated from an intestine of Nile tilapia Oreochromis niloticus.</title>
        <authorList>
            <person name="Kim Y.-O."/>
            <person name="Yoon J.-H."/>
        </authorList>
    </citation>
    <scope>NUCLEOTIDE SEQUENCE [LARGE SCALE GENOMIC DNA]</scope>
    <source>
        <strain evidence="1 2">MRS2</strain>
    </source>
</reference>
<comment type="caution">
    <text evidence="1">The sequence shown here is derived from an EMBL/GenBank/DDBJ whole genome shotgun (WGS) entry which is preliminary data.</text>
</comment>
<gene>
    <name evidence="1" type="ORF">E4J94_02160</name>
</gene>
<evidence type="ECO:0000313" key="1">
    <source>
        <dbReference type="EMBL" id="TGN29531.1"/>
    </source>
</evidence>
<keyword evidence="2" id="KW-1185">Reference proteome</keyword>
<dbReference type="OrthoDB" id="954468at2"/>
<dbReference type="EMBL" id="SRPE01000002">
    <property type="protein sequence ID" value="TGN29531.1"/>
    <property type="molecule type" value="Genomic_DNA"/>
</dbReference>
<dbReference type="Proteomes" id="UP000297998">
    <property type="component" value="Unassembled WGS sequence"/>
</dbReference>
<sequence>MEQYQLLRIYFKYGQKSKKLSFWQKLWNSSLSDQLLKAAKAQKIHHANIFIASAGYLNGGNIVYNVSELPPPKNTACLELIDEELKLQTFLKDNEAEIQEAISILIHPEIQLIK</sequence>